<dbReference type="KEGG" id="haby:HLVA_06290"/>
<dbReference type="NCBIfam" id="TIGR01951">
    <property type="entry name" value="nusB"/>
    <property type="match status" value="1"/>
</dbReference>
<dbReference type="PANTHER" id="PTHR11078:SF3">
    <property type="entry name" value="ANTITERMINATION NUSB DOMAIN-CONTAINING PROTEIN"/>
    <property type="match status" value="1"/>
</dbReference>
<dbReference type="RefSeq" id="WP_307904996.1">
    <property type="nucleotide sequence ID" value="NZ_AP027059.1"/>
</dbReference>
<dbReference type="Pfam" id="PF01029">
    <property type="entry name" value="NusB"/>
    <property type="match status" value="1"/>
</dbReference>
<dbReference type="Gene3D" id="1.10.940.10">
    <property type="entry name" value="NusB-like"/>
    <property type="match status" value="1"/>
</dbReference>
<gene>
    <name evidence="6 8" type="primary">nusB</name>
    <name evidence="8" type="ORF">HLVA_06290</name>
</gene>
<keyword evidence="4 6" id="KW-0805">Transcription regulation</keyword>
<keyword evidence="3 6" id="KW-0694">RNA-binding</keyword>
<dbReference type="GO" id="GO:0005829">
    <property type="term" value="C:cytosol"/>
    <property type="evidence" value="ECO:0007669"/>
    <property type="project" value="TreeGrafter"/>
</dbReference>
<keyword evidence="9" id="KW-1185">Reference proteome</keyword>
<keyword evidence="5 6" id="KW-0804">Transcription</keyword>
<dbReference type="GO" id="GO:0006353">
    <property type="term" value="P:DNA-templated transcription termination"/>
    <property type="evidence" value="ECO:0007669"/>
    <property type="project" value="UniProtKB-UniRule"/>
</dbReference>
<reference evidence="8 9" key="1">
    <citation type="submission" date="2022-11" db="EMBL/GenBank/DDBJ databases">
        <title>Haliovirga abyssi gen. nov., sp. nov., a mesophilic fermentative bacterium isolated from the Iheya North hydrothermal field and the proposal of Haliovirgaceae fam. nov.</title>
        <authorList>
            <person name="Miyazaki U."/>
            <person name="Tame A."/>
            <person name="Miyazaki J."/>
            <person name="Takai K."/>
            <person name="Sawayama S."/>
            <person name="Kitajima M."/>
            <person name="Okamoto A."/>
            <person name="Nakagawa S."/>
        </authorList>
    </citation>
    <scope>NUCLEOTIDE SEQUENCE [LARGE SCALE GENOMIC DNA]</scope>
    <source>
        <strain evidence="8 9">IC12</strain>
    </source>
</reference>
<dbReference type="SUPFAM" id="SSF48013">
    <property type="entry name" value="NusB-like"/>
    <property type="match status" value="1"/>
</dbReference>
<dbReference type="InterPro" id="IPR006027">
    <property type="entry name" value="NusB_RsmB_TIM44"/>
</dbReference>
<dbReference type="InterPro" id="IPR011605">
    <property type="entry name" value="NusB_fam"/>
</dbReference>
<evidence type="ECO:0000256" key="3">
    <source>
        <dbReference type="ARBA" id="ARBA00022884"/>
    </source>
</evidence>
<dbReference type="EMBL" id="AP027059">
    <property type="protein sequence ID" value="BDU50060.1"/>
    <property type="molecule type" value="Genomic_DNA"/>
</dbReference>
<evidence type="ECO:0000313" key="8">
    <source>
        <dbReference type="EMBL" id="BDU50060.1"/>
    </source>
</evidence>
<feature type="domain" description="NusB/RsmB/TIM44" evidence="7">
    <location>
        <begin position="6"/>
        <end position="129"/>
    </location>
</feature>
<evidence type="ECO:0000259" key="7">
    <source>
        <dbReference type="Pfam" id="PF01029"/>
    </source>
</evidence>
<evidence type="ECO:0000256" key="4">
    <source>
        <dbReference type="ARBA" id="ARBA00023015"/>
    </source>
</evidence>
<keyword evidence="2 6" id="KW-0889">Transcription antitermination</keyword>
<evidence type="ECO:0000256" key="6">
    <source>
        <dbReference type="HAMAP-Rule" id="MF_00073"/>
    </source>
</evidence>
<protein>
    <recommendedName>
        <fullName evidence="6">Transcription antitermination protein NusB</fullName>
    </recommendedName>
    <alternativeName>
        <fullName evidence="6">Antitermination factor NusB</fullName>
    </alternativeName>
</protein>
<dbReference type="GO" id="GO:0031564">
    <property type="term" value="P:transcription antitermination"/>
    <property type="evidence" value="ECO:0007669"/>
    <property type="project" value="UniProtKB-KW"/>
</dbReference>
<accession>A0AAU9DXG1</accession>
<sequence length="130" mass="15354">MARKKSREDFFKLMFEADSKGVMPIELYEDFINREEKFVEDEKEFIISYSKNISENMDNIDKKIQENMKNWRLGRIGIVERALLRLAIYEIVYEKIGIEIVINEVIEIAKVYGDEKSHEFINGVLANIVN</sequence>
<evidence type="ECO:0000313" key="9">
    <source>
        <dbReference type="Proteomes" id="UP001321582"/>
    </source>
</evidence>
<evidence type="ECO:0000256" key="2">
    <source>
        <dbReference type="ARBA" id="ARBA00022814"/>
    </source>
</evidence>
<comment type="similarity">
    <text evidence="1 6">Belongs to the NusB family.</text>
</comment>
<evidence type="ECO:0000256" key="1">
    <source>
        <dbReference type="ARBA" id="ARBA00005952"/>
    </source>
</evidence>
<dbReference type="HAMAP" id="MF_00073">
    <property type="entry name" value="NusB"/>
    <property type="match status" value="1"/>
</dbReference>
<dbReference type="PANTHER" id="PTHR11078">
    <property type="entry name" value="N UTILIZATION SUBSTANCE PROTEIN B-RELATED"/>
    <property type="match status" value="1"/>
</dbReference>
<dbReference type="InterPro" id="IPR035926">
    <property type="entry name" value="NusB-like_sf"/>
</dbReference>
<dbReference type="AlphaFoldDB" id="A0AAU9DXG1"/>
<name>A0AAU9DXG1_9FUSO</name>
<dbReference type="Proteomes" id="UP001321582">
    <property type="component" value="Chromosome"/>
</dbReference>
<organism evidence="8 9">
    <name type="scientific">Haliovirga abyssi</name>
    <dbReference type="NCBI Taxonomy" id="2996794"/>
    <lineage>
        <taxon>Bacteria</taxon>
        <taxon>Fusobacteriati</taxon>
        <taxon>Fusobacteriota</taxon>
        <taxon>Fusobacteriia</taxon>
        <taxon>Fusobacteriales</taxon>
        <taxon>Haliovirgaceae</taxon>
        <taxon>Haliovirga</taxon>
    </lineage>
</organism>
<dbReference type="GO" id="GO:0003723">
    <property type="term" value="F:RNA binding"/>
    <property type="evidence" value="ECO:0007669"/>
    <property type="project" value="UniProtKB-UniRule"/>
</dbReference>
<comment type="function">
    <text evidence="6">Involved in transcription antitermination. Required for transcription of ribosomal RNA (rRNA) genes. Binds specifically to the boxA antiterminator sequence of the ribosomal RNA (rrn) operons.</text>
</comment>
<evidence type="ECO:0000256" key="5">
    <source>
        <dbReference type="ARBA" id="ARBA00023163"/>
    </source>
</evidence>
<proteinExistence type="inferred from homology"/>